<dbReference type="Pfam" id="PF00072">
    <property type="entry name" value="Response_reg"/>
    <property type="match status" value="1"/>
</dbReference>
<name>A0A7H0FZ56_9GAMM</name>
<sequence>MTETRSALIVDDERDIRELLVMTLGRMGLRCDTAATLGDARAQLARNAYDLCLTDMRLPDGSGMDLIAEINQKHPNTPVAMITAFGNVEAAVEALKAGAFDFVAKPVDLPVLRDLVRHALDLREKRRTPAQADPVAARFFGDSPAIATLRQTIAKVARSQAPVYIVGESGVGKELTARTIHEQGPRANGPFVPVNCGAIPAELMESEFFGHKKGSFTGAHADKPGLFQAADGGTLFLDEVAELPLAMQVKLLRAIQEKSIRPVGANSEVNVDVRILSATHKNLAALTEDGRFRHDLYYRINVIELRVPPLRERLDDLPGLAERVLTRLAAAQSRTIPTLAPDALEALRAHPFPGNVRELENILERALALADGDLIEAGDLRLPKAPPATSAAIAAGHSPVFGAAPATLPQASAPHMPPLDPRATGTHAALDPRALNPRDTASSRLPEYIEAMERQAIEQALQENRFNKTRTAAALGITFRALRYKLKKLGID</sequence>
<keyword evidence="5" id="KW-0804">Transcription</keyword>
<keyword evidence="1" id="KW-0547">Nucleotide-binding</keyword>
<dbReference type="CDD" id="cd00009">
    <property type="entry name" value="AAA"/>
    <property type="match status" value="1"/>
</dbReference>
<dbReference type="InterPro" id="IPR011006">
    <property type="entry name" value="CheY-like_superfamily"/>
</dbReference>
<dbReference type="InterPro" id="IPR025943">
    <property type="entry name" value="Sigma_54_int_dom_ATP-bd_2"/>
</dbReference>
<protein>
    <submittedName>
        <fullName evidence="9">Sigma-54-dependent Fis family transcriptional regulator</fullName>
    </submittedName>
</protein>
<evidence type="ECO:0000313" key="9">
    <source>
        <dbReference type="EMBL" id="QNP41322.1"/>
    </source>
</evidence>
<dbReference type="PRINTS" id="PR01590">
    <property type="entry name" value="HTHFIS"/>
</dbReference>
<keyword evidence="10" id="KW-1185">Reference proteome</keyword>
<evidence type="ECO:0000256" key="2">
    <source>
        <dbReference type="ARBA" id="ARBA00022840"/>
    </source>
</evidence>
<dbReference type="Gene3D" id="3.40.50.300">
    <property type="entry name" value="P-loop containing nucleotide triphosphate hydrolases"/>
    <property type="match status" value="1"/>
</dbReference>
<keyword evidence="6" id="KW-0597">Phosphoprotein</keyword>
<dbReference type="FunFam" id="3.40.50.300:FF:000006">
    <property type="entry name" value="DNA-binding transcriptional regulator NtrC"/>
    <property type="match status" value="1"/>
</dbReference>
<dbReference type="InterPro" id="IPR027417">
    <property type="entry name" value="P-loop_NTPase"/>
</dbReference>
<feature type="domain" description="Sigma-54 factor interaction" evidence="7">
    <location>
        <begin position="139"/>
        <end position="368"/>
    </location>
</feature>
<dbReference type="SUPFAM" id="SSF52540">
    <property type="entry name" value="P-loop containing nucleoside triphosphate hydrolases"/>
    <property type="match status" value="1"/>
</dbReference>
<dbReference type="RefSeq" id="WP_187712758.1">
    <property type="nucleotide sequence ID" value="NZ_CP060820.1"/>
</dbReference>
<dbReference type="Pfam" id="PF02954">
    <property type="entry name" value="HTH_8"/>
    <property type="match status" value="1"/>
</dbReference>
<dbReference type="Gene3D" id="1.10.8.60">
    <property type="match status" value="1"/>
</dbReference>
<dbReference type="SMART" id="SM00382">
    <property type="entry name" value="AAA"/>
    <property type="match status" value="1"/>
</dbReference>
<keyword evidence="2" id="KW-0067">ATP-binding</keyword>
<keyword evidence="3" id="KW-0805">Transcription regulation</keyword>
<evidence type="ECO:0000259" key="8">
    <source>
        <dbReference type="PROSITE" id="PS50110"/>
    </source>
</evidence>
<evidence type="ECO:0000256" key="4">
    <source>
        <dbReference type="ARBA" id="ARBA00023125"/>
    </source>
</evidence>
<dbReference type="Pfam" id="PF25601">
    <property type="entry name" value="AAA_lid_14"/>
    <property type="match status" value="1"/>
</dbReference>
<dbReference type="InterPro" id="IPR002078">
    <property type="entry name" value="Sigma_54_int"/>
</dbReference>
<feature type="domain" description="Response regulatory" evidence="8">
    <location>
        <begin position="6"/>
        <end position="120"/>
    </location>
</feature>
<reference evidence="9 10" key="1">
    <citation type="submission" date="2020-08" db="EMBL/GenBank/DDBJ databases">
        <title>Lysobacter sp. II4 sp. nov., isolated from soil.</title>
        <authorList>
            <person name="Woo C.Y."/>
            <person name="Kim J."/>
        </authorList>
    </citation>
    <scope>NUCLEOTIDE SEQUENCE [LARGE SCALE GENOMIC DNA]</scope>
    <source>
        <strain evidence="9 10">II4</strain>
    </source>
</reference>
<dbReference type="InterPro" id="IPR001789">
    <property type="entry name" value="Sig_transdc_resp-reg_receiver"/>
</dbReference>
<dbReference type="PROSITE" id="PS00676">
    <property type="entry name" value="SIGMA54_INTERACT_2"/>
    <property type="match status" value="1"/>
</dbReference>
<dbReference type="InterPro" id="IPR009057">
    <property type="entry name" value="Homeodomain-like_sf"/>
</dbReference>
<evidence type="ECO:0000259" key="7">
    <source>
        <dbReference type="PROSITE" id="PS50045"/>
    </source>
</evidence>
<dbReference type="AlphaFoldDB" id="A0A7H0FZ56"/>
<dbReference type="PANTHER" id="PTHR32071">
    <property type="entry name" value="TRANSCRIPTIONAL REGULATORY PROTEIN"/>
    <property type="match status" value="1"/>
</dbReference>
<accession>A0A7H0FZ56</accession>
<evidence type="ECO:0000256" key="6">
    <source>
        <dbReference type="PROSITE-ProRule" id="PRU00169"/>
    </source>
</evidence>
<dbReference type="SUPFAM" id="SSF52172">
    <property type="entry name" value="CheY-like"/>
    <property type="match status" value="1"/>
</dbReference>
<gene>
    <name evidence="9" type="ORF">H8B22_03610</name>
</gene>
<dbReference type="Proteomes" id="UP000516018">
    <property type="component" value="Chromosome"/>
</dbReference>
<evidence type="ECO:0000256" key="1">
    <source>
        <dbReference type="ARBA" id="ARBA00022741"/>
    </source>
</evidence>
<dbReference type="PROSITE" id="PS50110">
    <property type="entry name" value="RESPONSE_REGULATORY"/>
    <property type="match status" value="1"/>
</dbReference>
<dbReference type="Gene3D" id="1.10.10.60">
    <property type="entry name" value="Homeodomain-like"/>
    <property type="match status" value="1"/>
</dbReference>
<dbReference type="SUPFAM" id="SSF46689">
    <property type="entry name" value="Homeodomain-like"/>
    <property type="match status" value="1"/>
</dbReference>
<evidence type="ECO:0000313" key="10">
    <source>
        <dbReference type="Proteomes" id="UP000516018"/>
    </source>
</evidence>
<dbReference type="GO" id="GO:0005524">
    <property type="term" value="F:ATP binding"/>
    <property type="evidence" value="ECO:0007669"/>
    <property type="project" value="UniProtKB-KW"/>
</dbReference>
<dbReference type="PROSITE" id="PS50045">
    <property type="entry name" value="SIGMA54_INTERACT_4"/>
    <property type="match status" value="1"/>
</dbReference>
<dbReference type="InterPro" id="IPR003593">
    <property type="entry name" value="AAA+_ATPase"/>
</dbReference>
<dbReference type="Pfam" id="PF00158">
    <property type="entry name" value="Sigma54_activat"/>
    <property type="match status" value="1"/>
</dbReference>
<dbReference type="GO" id="GO:0043565">
    <property type="term" value="F:sequence-specific DNA binding"/>
    <property type="evidence" value="ECO:0007669"/>
    <property type="project" value="InterPro"/>
</dbReference>
<feature type="modified residue" description="4-aspartylphosphate" evidence="6">
    <location>
        <position position="55"/>
    </location>
</feature>
<dbReference type="PROSITE" id="PS00688">
    <property type="entry name" value="SIGMA54_INTERACT_3"/>
    <property type="match status" value="1"/>
</dbReference>
<dbReference type="Gene3D" id="3.40.50.2300">
    <property type="match status" value="1"/>
</dbReference>
<dbReference type="EMBL" id="CP060820">
    <property type="protein sequence ID" value="QNP41322.1"/>
    <property type="molecule type" value="Genomic_DNA"/>
</dbReference>
<dbReference type="KEGG" id="lsx:H8B22_03610"/>
<proteinExistence type="predicted"/>
<dbReference type="GO" id="GO:0006355">
    <property type="term" value="P:regulation of DNA-templated transcription"/>
    <property type="evidence" value="ECO:0007669"/>
    <property type="project" value="InterPro"/>
</dbReference>
<dbReference type="InterPro" id="IPR025944">
    <property type="entry name" value="Sigma_54_int_dom_CS"/>
</dbReference>
<evidence type="ECO:0000256" key="5">
    <source>
        <dbReference type="ARBA" id="ARBA00023163"/>
    </source>
</evidence>
<dbReference type="GO" id="GO:0000160">
    <property type="term" value="P:phosphorelay signal transduction system"/>
    <property type="evidence" value="ECO:0007669"/>
    <property type="project" value="InterPro"/>
</dbReference>
<dbReference type="PANTHER" id="PTHR32071:SF100">
    <property type="entry name" value="RESPONSE REGULATOR PROTEIN PILR"/>
    <property type="match status" value="1"/>
</dbReference>
<organism evidence="9 10">
    <name type="scientific">Agrilutibacter terrestris</name>
    <dbReference type="NCBI Taxonomy" id="2865112"/>
    <lineage>
        <taxon>Bacteria</taxon>
        <taxon>Pseudomonadati</taxon>
        <taxon>Pseudomonadota</taxon>
        <taxon>Gammaproteobacteria</taxon>
        <taxon>Lysobacterales</taxon>
        <taxon>Lysobacteraceae</taxon>
        <taxon>Agrilutibacter</taxon>
    </lineage>
</organism>
<dbReference type="InterPro" id="IPR058031">
    <property type="entry name" value="AAA_lid_NorR"/>
</dbReference>
<keyword evidence="4" id="KW-0238">DNA-binding</keyword>
<dbReference type="InterPro" id="IPR002197">
    <property type="entry name" value="HTH_Fis"/>
</dbReference>
<evidence type="ECO:0000256" key="3">
    <source>
        <dbReference type="ARBA" id="ARBA00023015"/>
    </source>
</evidence>
<dbReference type="SMART" id="SM00448">
    <property type="entry name" value="REC"/>
    <property type="match status" value="1"/>
</dbReference>